<name>A0ABN6DU46_9BACT</name>
<dbReference type="Pfam" id="PF00710">
    <property type="entry name" value="Asparaginase"/>
    <property type="match status" value="1"/>
</dbReference>
<dbReference type="RefSeq" id="WP_225911608.1">
    <property type="nucleotide sequence ID" value="NZ_AP024355.1"/>
</dbReference>
<dbReference type="PANTHER" id="PTHR11707:SF28">
    <property type="entry name" value="60 KDA LYSOPHOSPHOLIPASE"/>
    <property type="match status" value="1"/>
</dbReference>
<dbReference type="PANTHER" id="PTHR11707">
    <property type="entry name" value="L-ASPARAGINASE"/>
    <property type="match status" value="1"/>
</dbReference>
<protein>
    <submittedName>
        <fullName evidence="2">Asparaginase</fullName>
    </submittedName>
</protein>
<evidence type="ECO:0000313" key="3">
    <source>
        <dbReference type="Proteomes" id="UP001319827"/>
    </source>
</evidence>
<gene>
    <name evidence="2" type="primary">aspG</name>
    <name evidence="2" type="ORF">DESUT3_06990</name>
</gene>
<dbReference type="InterPro" id="IPR037152">
    <property type="entry name" value="L-asparaginase_N_sf"/>
</dbReference>
<dbReference type="SUPFAM" id="SSF53774">
    <property type="entry name" value="Glutaminase/Asparaginase"/>
    <property type="match status" value="1"/>
</dbReference>
<reference evidence="2 3" key="1">
    <citation type="journal article" date="2016" name="C (Basel)">
        <title>Selective Growth of and Electricity Production by Marine Exoelectrogenic Bacteria in Self-Aggregated Hydrogel of Microbially Reduced Graphene Oxide.</title>
        <authorList>
            <person name="Yoshida N."/>
            <person name="Goto Y."/>
            <person name="Miyata Y."/>
        </authorList>
    </citation>
    <scope>NUCLEOTIDE SEQUENCE [LARGE SCALE GENOMIC DNA]</scope>
    <source>
        <strain evidence="2 3">NIT-T3</strain>
    </source>
</reference>
<dbReference type="PROSITE" id="PS51732">
    <property type="entry name" value="ASN_GLN_ASE_3"/>
    <property type="match status" value="1"/>
</dbReference>
<dbReference type="EMBL" id="AP024355">
    <property type="protein sequence ID" value="BCR03630.1"/>
    <property type="molecule type" value="Genomic_DNA"/>
</dbReference>
<dbReference type="Proteomes" id="UP001319827">
    <property type="component" value="Chromosome"/>
</dbReference>
<feature type="domain" description="L-asparaginase N-terminal" evidence="1">
    <location>
        <begin position="2"/>
        <end position="154"/>
    </location>
</feature>
<keyword evidence="3" id="KW-1185">Reference proteome</keyword>
<dbReference type="Gene3D" id="3.40.50.1170">
    <property type="entry name" value="L-asparaginase, N-terminal domain"/>
    <property type="match status" value="1"/>
</dbReference>
<evidence type="ECO:0000313" key="2">
    <source>
        <dbReference type="EMBL" id="BCR03630.1"/>
    </source>
</evidence>
<sequence>MKIRIITTGGTIDKIYFDQKSEYQVGEPQIAQVLRESNVSFDFEVTALLRKDSLELDDADRQRVREAVAATQERLIVVTHGTDTMVETARVLKGVPGKVVVLTGAMQPAIFRQTDAVFNISAAVTAVQLLPEGVYIAMNGRIFDPEKIRKNRQRHCFEEIAKS</sequence>
<accession>A0ABN6DU46</accession>
<organism evidence="2 3">
    <name type="scientific">Desulfuromonas versatilis</name>
    <dbReference type="NCBI Taxonomy" id="2802975"/>
    <lineage>
        <taxon>Bacteria</taxon>
        <taxon>Pseudomonadati</taxon>
        <taxon>Thermodesulfobacteriota</taxon>
        <taxon>Desulfuromonadia</taxon>
        <taxon>Desulfuromonadales</taxon>
        <taxon>Desulfuromonadaceae</taxon>
        <taxon>Desulfuromonas</taxon>
    </lineage>
</organism>
<dbReference type="PIRSF" id="PIRSF500176">
    <property type="entry name" value="L_ASNase"/>
    <property type="match status" value="1"/>
</dbReference>
<reference evidence="2 3" key="2">
    <citation type="journal article" date="2021" name="Int. J. Syst. Evol. Microbiol.">
        <title>Isolation and Polyphasic Characterization of Desulfuromonas versatilis sp. Nov., an Electrogenic Bacteria Capable of Versatile Metabolism Isolated from a Graphene Oxide-Reducing Enrichment Culture.</title>
        <authorList>
            <person name="Xie L."/>
            <person name="Yoshida N."/>
            <person name="Ishii S."/>
            <person name="Meng L."/>
        </authorList>
    </citation>
    <scope>NUCLEOTIDE SEQUENCE [LARGE SCALE GENOMIC DNA]</scope>
    <source>
        <strain evidence="2 3">NIT-T3</strain>
    </source>
</reference>
<dbReference type="InterPro" id="IPR006034">
    <property type="entry name" value="Asparaginase/glutaminase-like"/>
</dbReference>
<dbReference type="InterPro" id="IPR036152">
    <property type="entry name" value="Asp/glu_Ase-like_sf"/>
</dbReference>
<dbReference type="PRINTS" id="PR00139">
    <property type="entry name" value="ASNGLNASE"/>
</dbReference>
<dbReference type="PIRSF" id="PIRSF001220">
    <property type="entry name" value="L-ASNase_gatD"/>
    <property type="match status" value="1"/>
</dbReference>
<proteinExistence type="predicted"/>
<dbReference type="InterPro" id="IPR027474">
    <property type="entry name" value="L-asparaginase_N"/>
</dbReference>
<evidence type="ECO:0000259" key="1">
    <source>
        <dbReference type="Pfam" id="PF00710"/>
    </source>
</evidence>